<dbReference type="PANTHER" id="PTHR16441">
    <property type="entry name" value="FIDIPIDINE"/>
    <property type="match status" value="1"/>
</dbReference>
<feature type="coiled-coil region" evidence="4">
    <location>
        <begin position="482"/>
        <end position="516"/>
    </location>
</feature>
<keyword evidence="7" id="KW-1185">Reference proteome</keyword>
<dbReference type="WBParaSite" id="MhA1_Contig1858.frz3.gene7">
    <property type="protein sequence ID" value="MhA1_Contig1858.frz3.gene7"/>
    <property type="gene ID" value="MhA1_Contig1858.frz3.gene7"/>
</dbReference>
<evidence type="ECO:0000259" key="5">
    <source>
        <dbReference type="Pfam" id="PF09762"/>
    </source>
</evidence>
<evidence type="ECO:0000256" key="1">
    <source>
        <dbReference type="ARBA" id="ARBA00007219"/>
    </source>
</evidence>
<evidence type="ECO:0000259" key="6">
    <source>
        <dbReference type="Pfam" id="PF21673"/>
    </source>
</evidence>
<dbReference type="InterPro" id="IPR048747">
    <property type="entry name" value="CCDC93_N"/>
</dbReference>
<evidence type="ECO:0000313" key="7">
    <source>
        <dbReference type="Proteomes" id="UP000095281"/>
    </source>
</evidence>
<accession>A0A1I8BBN6</accession>
<dbReference type="InterPro" id="IPR019159">
    <property type="entry name" value="CCDC93_CC"/>
</dbReference>
<proteinExistence type="inferred from homology"/>
<dbReference type="Pfam" id="PF21673">
    <property type="entry name" value="CCDC93_N"/>
    <property type="match status" value="1"/>
</dbReference>
<feature type="coiled-coil region" evidence="4">
    <location>
        <begin position="231"/>
        <end position="293"/>
    </location>
</feature>
<dbReference type="OMA" id="ECARHER"/>
<evidence type="ECO:0000313" key="8">
    <source>
        <dbReference type="WBParaSite" id="MhA1_Contig1858.frz3.gene7"/>
    </source>
</evidence>
<feature type="domain" description="CCDC93 coiled-coil" evidence="5">
    <location>
        <begin position="186"/>
        <end position="533"/>
    </location>
</feature>
<evidence type="ECO:0000256" key="4">
    <source>
        <dbReference type="SAM" id="Coils"/>
    </source>
</evidence>
<dbReference type="Proteomes" id="UP000095281">
    <property type="component" value="Unplaced"/>
</dbReference>
<feature type="domain" description="CCDC93 N-terminal" evidence="6">
    <location>
        <begin position="9"/>
        <end position="113"/>
    </location>
</feature>
<feature type="coiled-coil region" evidence="4">
    <location>
        <begin position="321"/>
        <end position="379"/>
    </location>
</feature>
<organism evidence="7 8">
    <name type="scientific">Meloidogyne hapla</name>
    <name type="common">Root-knot nematode worm</name>
    <dbReference type="NCBI Taxonomy" id="6305"/>
    <lineage>
        <taxon>Eukaryota</taxon>
        <taxon>Metazoa</taxon>
        <taxon>Ecdysozoa</taxon>
        <taxon>Nematoda</taxon>
        <taxon>Chromadorea</taxon>
        <taxon>Rhabditida</taxon>
        <taxon>Tylenchina</taxon>
        <taxon>Tylenchomorpha</taxon>
        <taxon>Tylenchoidea</taxon>
        <taxon>Meloidogynidae</taxon>
        <taxon>Meloidogyninae</taxon>
        <taxon>Meloidogyne</taxon>
    </lineage>
</organism>
<comment type="similarity">
    <text evidence="1">Belongs to the CCDC93 family.</text>
</comment>
<dbReference type="PANTHER" id="PTHR16441:SF0">
    <property type="entry name" value="COILED-COIL DOMAIN-CONTAINING PROTEIN 93"/>
    <property type="match status" value="1"/>
</dbReference>
<dbReference type="GO" id="GO:0006893">
    <property type="term" value="P:Golgi to plasma membrane transport"/>
    <property type="evidence" value="ECO:0007669"/>
    <property type="project" value="TreeGrafter"/>
</dbReference>
<keyword evidence="3 4" id="KW-0175">Coiled coil</keyword>
<evidence type="ECO:0000256" key="2">
    <source>
        <dbReference type="ARBA" id="ARBA00016765"/>
    </source>
</evidence>
<dbReference type="InterPro" id="IPR039116">
    <property type="entry name" value="CCDC93"/>
</dbReference>
<evidence type="ECO:0000256" key="3">
    <source>
        <dbReference type="ARBA" id="ARBA00023054"/>
    </source>
</evidence>
<dbReference type="AlphaFoldDB" id="A0A1I8BBN6"/>
<reference evidence="8" key="1">
    <citation type="submission" date="2016-11" db="UniProtKB">
        <authorList>
            <consortium name="WormBaseParasite"/>
        </authorList>
    </citation>
    <scope>IDENTIFICATION</scope>
</reference>
<dbReference type="Pfam" id="PF09762">
    <property type="entry name" value="CCDC93_CC"/>
    <property type="match status" value="1"/>
</dbReference>
<sequence>MDGKVIDPEQEEKLIEILQLLINAGYFRAKIQGLDIFDKIVGGMVWCISLCAGNVEVDLLYSENSTIGQKITLTEKIVRVLPEIKCPYSLEPHQIQGLDAFHIYPVIKWLVKEAGYVREKLGDETLNFSVYQFGQQKWTLGNELNEICGSGVLPLVKKSRKVYKRVIRMQYPTETNTTSKMDEIDPDISNKFNEDEEINNSKNELEEDLLIIQENDEKSGLIYSSERDQIIDKKYKENVRSEQTEDDLEEELKKLEFEENYTNTQIEAAEILLVKLQNDLKIIEEQNISKEIQSKPKEMLEQMKTLLSERDELKSAERSFKSQCREELLKFEQKIKENNKNEGNLNENKNGKNLKEKKAETLYLEITSLDNEIARLARQVGAKPSQAEMAQYQRRFVELCNQMVSKHHETKRQYTQYNTLVDVRTFMRQEIDLLDSIDKQRDLLLLFFNYLNTFLFRASREEYIDSLLENLQKISKGIDEILDKKLFKKRSIQEQRDQLQEQLQSLLDKQRLYTKTLAEFQQECQRNENLRQKIE</sequence>
<name>A0A1I8BBN6_MELHA</name>
<protein>
    <recommendedName>
        <fullName evidence="2">Coiled-coil domain-containing protein 93</fullName>
    </recommendedName>
</protein>